<evidence type="ECO:0000256" key="5">
    <source>
        <dbReference type="ARBA" id="ARBA00022553"/>
    </source>
</evidence>
<comment type="subcellular location">
    <subcellularLocation>
        <location evidence="2">Cell membrane</location>
        <topology evidence="2">Multi-pass membrane protein</topology>
    </subcellularLocation>
</comment>
<dbReference type="Gene3D" id="1.10.287.130">
    <property type="match status" value="1"/>
</dbReference>
<evidence type="ECO:0000313" key="15">
    <source>
        <dbReference type="EMBL" id="NRF69275.1"/>
    </source>
</evidence>
<dbReference type="Pfam" id="PF00512">
    <property type="entry name" value="HisKA"/>
    <property type="match status" value="1"/>
</dbReference>
<dbReference type="CDD" id="cd00082">
    <property type="entry name" value="HisKA"/>
    <property type="match status" value="1"/>
</dbReference>
<proteinExistence type="predicted"/>
<dbReference type="SUPFAM" id="SSF47384">
    <property type="entry name" value="Homodimeric domain of signal transducing histidine kinase"/>
    <property type="match status" value="1"/>
</dbReference>
<keyword evidence="7 12" id="KW-0812">Transmembrane</keyword>
<evidence type="ECO:0000256" key="11">
    <source>
        <dbReference type="ARBA" id="ARBA00023136"/>
    </source>
</evidence>
<evidence type="ECO:0000256" key="6">
    <source>
        <dbReference type="ARBA" id="ARBA00022679"/>
    </source>
</evidence>
<sequence>MHLGLRLLFGFFVITGLAAYFVLRVFLAEVQPSVREVAEDILVDAAHLLAEGAGAELAAMPAGGTLAGGAFAASVERYRARPVDAQIWGLHKRSLDFRVYVTDAEGRVVFDGGDTPATGADYSRWRDVARTLRGEYGARATREVQHDERTSVLYVAAPVQHGGRTIGVLTVAKPVRTIQQFIDRAERKILVAGAWLLGLSLAVGVGVTLWTVHSVRTLRRYAQQARAGERQAVPALPGELGELAQAMAAMRDRLEDRGHVEQAMRALTHELKSPLAAIGGAAELLHDALPDADREAFARQIGEQVQRLRELVDRLLELSKLESLRAPAEQQPVSLLALADALLAEQAAALRQRAVTIEWRQRDAASVPGDAEQLRLALSNLLANALGFAPPGSTLAWSVAADANEVTIGLRDHGPGVADYALPQLGQRFFSTPRVADGRKGSGLGLAIVRQIVLLHRGRLRFEPAQPGLQVWLTLPR</sequence>
<dbReference type="Pfam" id="PF02518">
    <property type="entry name" value="HATPase_c"/>
    <property type="match status" value="1"/>
</dbReference>
<dbReference type="SUPFAM" id="SSF103190">
    <property type="entry name" value="Sensory domain-like"/>
    <property type="match status" value="1"/>
</dbReference>
<dbReference type="InterPro" id="IPR003660">
    <property type="entry name" value="HAMP_dom"/>
</dbReference>
<dbReference type="InterPro" id="IPR004358">
    <property type="entry name" value="Sig_transdc_His_kin-like_C"/>
</dbReference>
<keyword evidence="16" id="KW-1185">Reference proteome</keyword>
<evidence type="ECO:0000256" key="2">
    <source>
        <dbReference type="ARBA" id="ARBA00004651"/>
    </source>
</evidence>
<keyword evidence="11 12" id="KW-0472">Membrane</keyword>
<dbReference type="InterPro" id="IPR036097">
    <property type="entry name" value="HisK_dim/P_sf"/>
</dbReference>
<dbReference type="NCBIfam" id="NF008312">
    <property type="entry name" value="PRK11100.1"/>
    <property type="match status" value="1"/>
</dbReference>
<feature type="domain" description="HAMP" evidence="14">
    <location>
        <begin position="209"/>
        <end position="259"/>
    </location>
</feature>
<evidence type="ECO:0000259" key="13">
    <source>
        <dbReference type="PROSITE" id="PS50109"/>
    </source>
</evidence>
<dbReference type="Proteomes" id="UP000737171">
    <property type="component" value="Unassembled WGS sequence"/>
</dbReference>
<evidence type="ECO:0000256" key="7">
    <source>
        <dbReference type="ARBA" id="ARBA00022692"/>
    </source>
</evidence>
<keyword evidence="6 15" id="KW-0808">Transferase</keyword>
<accession>A0ABX2EKW5</accession>
<dbReference type="PANTHER" id="PTHR45436:SF10">
    <property type="entry name" value="HISTIDINE KINASE"/>
    <property type="match status" value="1"/>
</dbReference>
<evidence type="ECO:0000256" key="12">
    <source>
        <dbReference type="SAM" id="Phobius"/>
    </source>
</evidence>
<feature type="transmembrane region" description="Helical" evidence="12">
    <location>
        <begin position="189"/>
        <end position="210"/>
    </location>
</feature>
<dbReference type="PRINTS" id="PR00344">
    <property type="entry name" value="BCTRLSENSOR"/>
</dbReference>
<dbReference type="InterPro" id="IPR036890">
    <property type="entry name" value="HATPase_C_sf"/>
</dbReference>
<evidence type="ECO:0000256" key="3">
    <source>
        <dbReference type="ARBA" id="ARBA00012438"/>
    </source>
</evidence>
<dbReference type="InterPro" id="IPR029151">
    <property type="entry name" value="Sensor-like_sf"/>
</dbReference>
<organism evidence="15 16">
    <name type="scientific">Pseudaquabacterium terrae</name>
    <dbReference type="NCBI Taxonomy" id="2732868"/>
    <lineage>
        <taxon>Bacteria</taxon>
        <taxon>Pseudomonadati</taxon>
        <taxon>Pseudomonadota</taxon>
        <taxon>Betaproteobacteria</taxon>
        <taxon>Burkholderiales</taxon>
        <taxon>Sphaerotilaceae</taxon>
        <taxon>Pseudaquabacterium</taxon>
    </lineage>
</organism>
<feature type="transmembrane region" description="Helical" evidence="12">
    <location>
        <begin position="6"/>
        <end position="27"/>
    </location>
</feature>
<evidence type="ECO:0000256" key="10">
    <source>
        <dbReference type="ARBA" id="ARBA00023012"/>
    </source>
</evidence>
<dbReference type="EMBL" id="JABRWJ010000006">
    <property type="protein sequence ID" value="NRF69275.1"/>
    <property type="molecule type" value="Genomic_DNA"/>
</dbReference>
<dbReference type="InterPro" id="IPR003594">
    <property type="entry name" value="HATPase_dom"/>
</dbReference>
<dbReference type="RefSeq" id="WP_173125855.1">
    <property type="nucleotide sequence ID" value="NZ_JABRWJ010000006.1"/>
</dbReference>
<dbReference type="Gene3D" id="6.10.340.10">
    <property type="match status" value="1"/>
</dbReference>
<keyword evidence="4" id="KW-1003">Cell membrane</keyword>
<dbReference type="GO" id="GO:0004673">
    <property type="term" value="F:protein histidine kinase activity"/>
    <property type="evidence" value="ECO:0007669"/>
    <property type="project" value="UniProtKB-EC"/>
</dbReference>
<dbReference type="Gene3D" id="3.30.565.10">
    <property type="entry name" value="Histidine kinase-like ATPase, C-terminal domain"/>
    <property type="match status" value="1"/>
</dbReference>
<evidence type="ECO:0000259" key="14">
    <source>
        <dbReference type="PROSITE" id="PS50885"/>
    </source>
</evidence>
<dbReference type="PROSITE" id="PS50885">
    <property type="entry name" value="HAMP"/>
    <property type="match status" value="1"/>
</dbReference>
<keyword evidence="8 15" id="KW-0418">Kinase</keyword>
<evidence type="ECO:0000313" key="16">
    <source>
        <dbReference type="Proteomes" id="UP000737171"/>
    </source>
</evidence>
<feature type="domain" description="Histidine kinase" evidence="13">
    <location>
        <begin position="266"/>
        <end position="477"/>
    </location>
</feature>
<dbReference type="Gene3D" id="3.30.450.20">
    <property type="entry name" value="PAS domain"/>
    <property type="match status" value="1"/>
</dbReference>
<keyword evidence="10" id="KW-0902">Two-component regulatory system</keyword>
<comment type="catalytic activity">
    <reaction evidence="1">
        <text>ATP + protein L-histidine = ADP + protein N-phospho-L-histidine.</text>
        <dbReference type="EC" id="2.7.13.3"/>
    </reaction>
</comment>
<evidence type="ECO:0000256" key="9">
    <source>
        <dbReference type="ARBA" id="ARBA00022989"/>
    </source>
</evidence>
<dbReference type="PROSITE" id="PS50109">
    <property type="entry name" value="HIS_KIN"/>
    <property type="match status" value="1"/>
</dbReference>
<evidence type="ECO:0000256" key="1">
    <source>
        <dbReference type="ARBA" id="ARBA00000085"/>
    </source>
</evidence>
<dbReference type="PANTHER" id="PTHR45436">
    <property type="entry name" value="SENSOR HISTIDINE KINASE YKOH"/>
    <property type="match status" value="1"/>
</dbReference>
<dbReference type="SMART" id="SM00388">
    <property type="entry name" value="HisKA"/>
    <property type="match status" value="1"/>
</dbReference>
<keyword evidence="9 12" id="KW-1133">Transmembrane helix</keyword>
<keyword evidence="5" id="KW-0597">Phosphoprotein</keyword>
<dbReference type="SUPFAM" id="SSF55874">
    <property type="entry name" value="ATPase domain of HSP90 chaperone/DNA topoisomerase II/histidine kinase"/>
    <property type="match status" value="1"/>
</dbReference>
<dbReference type="SMART" id="SM00387">
    <property type="entry name" value="HATPase_c"/>
    <property type="match status" value="1"/>
</dbReference>
<evidence type="ECO:0000256" key="8">
    <source>
        <dbReference type="ARBA" id="ARBA00022777"/>
    </source>
</evidence>
<name>A0ABX2EKW5_9BURK</name>
<evidence type="ECO:0000256" key="4">
    <source>
        <dbReference type="ARBA" id="ARBA00022475"/>
    </source>
</evidence>
<reference evidence="15 16" key="1">
    <citation type="submission" date="2020-05" db="EMBL/GenBank/DDBJ databases">
        <title>Aquincola sp. isolate from soil.</title>
        <authorList>
            <person name="Han J."/>
            <person name="Kim D.-U."/>
        </authorList>
    </citation>
    <scope>NUCLEOTIDE SEQUENCE [LARGE SCALE GENOMIC DNA]</scope>
    <source>
        <strain evidence="15 16">S2</strain>
    </source>
</reference>
<dbReference type="InterPro" id="IPR005467">
    <property type="entry name" value="His_kinase_dom"/>
</dbReference>
<dbReference type="InterPro" id="IPR003661">
    <property type="entry name" value="HisK_dim/P_dom"/>
</dbReference>
<comment type="caution">
    <text evidence="15">The sequence shown here is derived from an EMBL/GenBank/DDBJ whole genome shotgun (WGS) entry which is preliminary data.</text>
</comment>
<dbReference type="EC" id="2.7.13.3" evidence="3"/>
<dbReference type="InterPro" id="IPR050428">
    <property type="entry name" value="TCS_sensor_his_kinase"/>
</dbReference>
<gene>
    <name evidence="15" type="primary">creC</name>
    <name evidence="15" type="ORF">HLB44_19950</name>
</gene>
<protein>
    <recommendedName>
        <fullName evidence="3">histidine kinase</fullName>
        <ecNumber evidence="3">2.7.13.3</ecNumber>
    </recommendedName>
</protein>